<dbReference type="InterPro" id="IPR051561">
    <property type="entry name" value="FRAS1_ECM"/>
</dbReference>
<keyword evidence="1" id="KW-0732">Signal</keyword>
<proteinExistence type="predicted"/>
<evidence type="ECO:0000256" key="5">
    <source>
        <dbReference type="PROSITE-ProRule" id="PRU01201"/>
    </source>
</evidence>
<keyword evidence="4" id="KW-0106">Calcium</keyword>
<dbReference type="PANTHER" id="PTHR45739">
    <property type="entry name" value="MATRIX PROTEIN, PUTATIVE-RELATED"/>
    <property type="match status" value="1"/>
</dbReference>
<dbReference type="GO" id="GO:0007156">
    <property type="term" value="P:homophilic cell adhesion via plasma membrane adhesion molecules"/>
    <property type="evidence" value="ECO:0007669"/>
    <property type="project" value="InterPro"/>
</dbReference>
<evidence type="ECO:0000313" key="8">
    <source>
        <dbReference type="Proteomes" id="UP000054359"/>
    </source>
</evidence>
<feature type="non-terminal residue" evidence="7">
    <location>
        <position position="1334"/>
    </location>
</feature>
<feature type="repeat" description="CSPG" evidence="5">
    <location>
        <begin position="1"/>
        <end position="91"/>
    </location>
</feature>
<feature type="domain" description="Cadherin" evidence="6">
    <location>
        <begin position="714"/>
        <end position="830"/>
    </location>
</feature>
<dbReference type="InterPro" id="IPR002126">
    <property type="entry name" value="Cadherin-like_dom"/>
</dbReference>
<organism evidence="7 8">
    <name type="scientific">Stegodyphus mimosarum</name>
    <name type="common">African social velvet spider</name>
    <dbReference type="NCBI Taxonomy" id="407821"/>
    <lineage>
        <taxon>Eukaryota</taxon>
        <taxon>Metazoa</taxon>
        <taxon>Ecdysozoa</taxon>
        <taxon>Arthropoda</taxon>
        <taxon>Chelicerata</taxon>
        <taxon>Arachnida</taxon>
        <taxon>Araneae</taxon>
        <taxon>Araneomorphae</taxon>
        <taxon>Entelegynae</taxon>
        <taxon>Eresoidea</taxon>
        <taxon>Eresidae</taxon>
        <taxon>Stegodyphus</taxon>
    </lineage>
</organism>
<dbReference type="PANTHER" id="PTHR45739:SF11">
    <property type="entry name" value="FRAS1-RELATED EXTRACELLULAR MATRIX PROTEIN 1-LIKE ISOFORM X1"/>
    <property type="match status" value="1"/>
</dbReference>
<feature type="repeat" description="CSPG" evidence="5">
    <location>
        <begin position="114"/>
        <end position="201"/>
    </location>
</feature>
<feature type="repeat" description="CSPG" evidence="5">
    <location>
        <begin position="222"/>
        <end position="310"/>
    </location>
</feature>
<accession>A0A087UWR4</accession>
<keyword evidence="8" id="KW-1185">Reference proteome</keyword>
<dbReference type="Proteomes" id="UP000054359">
    <property type="component" value="Unassembled WGS sequence"/>
</dbReference>
<dbReference type="STRING" id="407821.A0A087UWR4"/>
<keyword evidence="3" id="KW-0325">Glycoprotein</keyword>
<evidence type="ECO:0000259" key="6">
    <source>
        <dbReference type="PROSITE" id="PS50268"/>
    </source>
</evidence>
<feature type="repeat" description="CSPG" evidence="5">
    <location>
        <begin position="1173"/>
        <end position="1265"/>
    </location>
</feature>
<dbReference type="GO" id="GO:0009653">
    <property type="term" value="P:anatomical structure morphogenesis"/>
    <property type="evidence" value="ECO:0007669"/>
    <property type="project" value="TreeGrafter"/>
</dbReference>
<sequence length="1334" mass="149675">MYLMDVDQFIITAITPAVLSATDSETPSDQLVFNISKPLLPHQGSIVHLSDHTRPITSFRQIDLNNFDVAYKPPSRSFKERQMFEIGFVIYDLDFASSEPFSMHIAIRPAITTAPRVFMNVGMVLLEGQSRPLRINNLEIVDSDNINDVQIFVTGGLHHGKLEVDKKPAVSFKQRDIIAGSVIYHHDDSDSVRDSIHFRIYDGSYSTHTKFPITIIPKDDNPPSLLVNVGLKVNEGSDVQIKPTVLRAVDHDTSEEYVSFVVIKQPYSGRILKKGIDVHTFTQKDINDGLVYYQHDGSEVFTDVFEVMLRDVSNPPNESPPYEVSISILPVGDDPPKRDPASSFSLEVRETDIGLLSTHHLHYMDVDSHDSEIIYTITIPPRFIGSFAYSDPGKIVDFTNETMVFQDSNLTAVKNFTQEQINHHKIAYVPPSGEIGPNPLYLQFIFSVTDKDNNIVSGQIFNITIFPVNNQIPQLHTGELLVEEGSSTLLSTNELSVYDPDTLTSDLQMSLFTIPLHGSLRRSEQPLRVGDLLSLDDILTLRLEYIHDGSESFKDNFKIGVNDGLHFVSGDVLVLVEPIDDEKPIWKKGLLPRISLNEGGSIQITSQVLAATDVDTEDSSLFFILTEAPLFGSILHHKQKVNRFTQKDVMNGEVLFVHAGQEIGPSPKEDSATFIVTDKALPRLMPYDSHKVSITILPQNTRPPRLYFKRAILVDEGKRSAVTEENLSASDDDTFPGELLIVITKQPEHGYLENLRPAPGYEKSGKNKRITAFPLQDVKSGFITFVQFFHRNIEPESDVFEVFVTDGVHNSTTVLVYVSIVLLNDEVPYFFVANISVNEGDAFIMDNDSISTSDRDYPGDILVISVKSKPKYGTLTHFVQAISNGPLLEIPFNQLAAENFESIVYRHDGSENFFDYFTLSVNDGLHTVLRTCFVEINPVNDESPVLKKNIAAEGVGFLGSFTLSSAVLFSEDVDSTPDEIYFEILSTPKFGVLERKGANTQWKLLDSMKFSQSDINSNLIRYRHTSKLTAVHEDSFNFFLSDGVHNSSLASFVIKFNDDEKNEFSVLNNKASIDPGGELILNSSLLHISTNNSVQDISFVILRPPYYGSLSLKGDVLPVKNFTLFHLKNNLLLYLHNESHKFTNDSFDIMITNGVIMKNLTFNIAISSFTDKFPHLRVLLPLIIDVNNSSSFFITSEHLLASQPLIPIRNITYKIIEKPKFGLLMYHGKIENPVSFSQEDIDKGLITYVPKSNSSFTDQFLFEVANNQEDGYVRNESLTLDPSIFPIFAKNVVKAEDPILVINRPGDLEEVWNQNVGFHINNYNLRVSFPVSSP</sequence>
<evidence type="ECO:0000256" key="3">
    <source>
        <dbReference type="ARBA" id="ARBA00023180"/>
    </source>
</evidence>
<protein>
    <submittedName>
        <fullName evidence="7">FRAS1-related extracellular matrix protein 1</fullName>
    </submittedName>
</protein>
<feature type="repeat" description="CSPG" evidence="5">
    <location>
        <begin position="582"/>
        <end position="677"/>
    </location>
</feature>
<feature type="repeat" description="CSPG" evidence="5">
    <location>
        <begin position="703"/>
        <end position="805"/>
    </location>
</feature>
<evidence type="ECO:0000256" key="1">
    <source>
        <dbReference type="ARBA" id="ARBA00022729"/>
    </source>
</evidence>
<gene>
    <name evidence="7" type="ORF">X975_09816</name>
</gene>
<feature type="repeat" description="CSPG" evidence="5">
    <location>
        <begin position="943"/>
        <end position="1041"/>
    </location>
</feature>
<keyword evidence="2" id="KW-0677">Repeat</keyword>
<evidence type="ECO:0000313" key="7">
    <source>
        <dbReference type="EMBL" id="KFM81803.1"/>
    </source>
</evidence>
<dbReference type="GO" id="GO:0016020">
    <property type="term" value="C:membrane"/>
    <property type="evidence" value="ECO:0007669"/>
    <property type="project" value="InterPro"/>
</dbReference>
<evidence type="ECO:0000256" key="4">
    <source>
        <dbReference type="PROSITE-ProRule" id="PRU00043"/>
    </source>
</evidence>
<feature type="repeat" description="CSPG" evidence="5">
    <location>
        <begin position="471"/>
        <end position="562"/>
    </location>
</feature>
<dbReference type="GO" id="GO:0005509">
    <property type="term" value="F:calcium ion binding"/>
    <property type="evidence" value="ECO:0007669"/>
    <property type="project" value="UniProtKB-UniRule"/>
</dbReference>
<dbReference type="PROSITE" id="PS50268">
    <property type="entry name" value="CADHERIN_2"/>
    <property type="match status" value="1"/>
</dbReference>
<dbReference type="Pfam" id="PF16184">
    <property type="entry name" value="Cadherin_3"/>
    <property type="match status" value="11"/>
</dbReference>
<dbReference type="PROSITE" id="PS51854">
    <property type="entry name" value="CSPG"/>
    <property type="match status" value="10"/>
</dbReference>
<name>A0A087UWR4_STEMI</name>
<evidence type="ECO:0000256" key="2">
    <source>
        <dbReference type="ARBA" id="ARBA00022737"/>
    </source>
</evidence>
<reference evidence="7 8" key="1">
    <citation type="submission" date="2013-11" db="EMBL/GenBank/DDBJ databases">
        <title>Genome sequencing of Stegodyphus mimosarum.</title>
        <authorList>
            <person name="Bechsgaard J."/>
        </authorList>
    </citation>
    <scope>NUCLEOTIDE SEQUENCE [LARGE SCALE GENOMIC DNA]</scope>
</reference>
<feature type="repeat" description="CSPG" evidence="5">
    <location>
        <begin position="335"/>
        <end position="449"/>
    </location>
</feature>
<dbReference type="InterPro" id="IPR039005">
    <property type="entry name" value="CSPG_rpt"/>
</dbReference>
<dbReference type="OrthoDB" id="430044at2759"/>
<feature type="repeat" description="CSPG" evidence="5">
    <location>
        <begin position="826"/>
        <end position="922"/>
    </location>
</feature>
<dbReference type="EMBL" id="KK122043">
    <property type="protein sequence ID" value="KFM81803.1"/>
    <property type="molecule type" value="Genomic_DNA"/>
</dbReference>